<organism evidence="1 2">
    <name type="scientific">Catharanthus roseus</name>
    <name type="common">Madagascar periwinkle</name>
    <name type="synonym">Vinca rosea</name>
    <dbReference type="NCBI Taxonomy" id="4058"/>
    <lineage>
        <taxon>Eukaryota</taxon>
        <taxon>Viridiplantae</taxon>
        <taxon>Streptophyta</taxon>
        <taxon>Embryophyta</taxon>
        <taxon>Tracheophyta</taxon>
        <taxon>Spermatophyta</taxon>
        <taxon>Magnoliopsida</taxon>
        <taxon>eudicotyledons</taxon>
        <taxon>Gunneridae</taxon>
        <taxon>Pentapetalae</taxon>
        <taxon>asterids</taxon>
        <taxon>lamiids</taxon>
        <taxon>Gentianales</taxon>
        <taxon>Apocynaceae</taxon>
        <taxon>Rauvolfioideae</taxon>
        <taxon>Vinceae</taxon>
        <taxon>Catharanthinae</taxon>
        <taxon>Catharanthus</taxon>
    </lineage>
</organism>
<dbReference type="Proteomes" id="UP001060085">
    <property type="component" value="Linkage Group LG06"/>
</dbReference>
<protein>
    <submittedName>
        <fullName evidence="1">Uncharacterized protein</fullName>
    </submittedName>
</protein>
<comment type="caution">
    <text evidence="1">The sequence shown here is derived from an EMBL/GenBank/DDBJ whole genome shotgun (WGS) entry which is preliminary data.</text>
</comment>
<name>A0ACC0A8I2_CATRO</name>
<evidence type="ECO:0000313" key="1">
    <source>
        <dbReference type="EMBL" id="KAI5656313.1"/>
    </source>
</evidence>
<gene>
    <name evidence="1" type="ORF">M9H77_25106</name>
</gene>
<reference evidence="2" key="1">
    <citation type="journal article" date="2023" name="Nat. Plants">
        <title>Single-cell RNA sequencing provides a high-resolution roadmap for understanding the multicellular compartmentation of specialized metabolism.</title>
        <authorList>
            <person name="Sun S."/>
            <person name="Shen X."/>
            <person name="Li Y."/>
            <person name="Li Y."/>
            <person name="Wang S."/>
            <person name="Li R."/>
            <person name="Zhang H."/>
            <person name="Shen G."/>
            <person name="Guo B."/>
            <person name="Wei J."/>
            <person name="Xu J."/>
            <person name="St-Pierre B."/>
            <person name="Chen S."/>
            <person name="Sun C."/>
        </authorList>
    </citation>
    <scope>NUCLEOTIDE SEQUENCE [LARGE SCALE GENOMIC DNA]</scope>
</reference>
<accession>A0ACC0A8I2</accession>
<sequence>MAKDYNGSPKPHQLEIKRKRLTWILAVSGLCILFYVLGAWQGTNPVPSGQSGVFKRVNSSAEEEFQQFPPCDMSFTEYTPCQDPRRGRKFDRNMLKYRERHCPEKEELLRCLIPAPPNYKTPFKWPQSRDYAWYSNIPHKHLSIEKANQNWIQMEGDDRFRFPGGGTMFPRGADAYIDDINDLISLTDGSIRTALDTGCGVASWGAYLLKRNIIAMSFAPRDTHEAQVWFALERGVPAMIGVMGSQRLPYPARAFDMAHCSRCLIPWHKYDGIYLIEVDRVLRPGGYWILSGPPIRWNKYWRGWERSQEDLKQEQDAIEDVAKRLCWKKVIEKDDLAIWQKPINHVECIKSRAIYHTPPMCKSDNIADVAWYKDMETCISLLPEVSNSDEVAGGALEKWPERAFTIPPRIMSGSVADVTSEKFQEDNGIWTERVANYKRIVSPLLQGQYRNVMDMNAYLGGFAAALLKYPVWVMNVVPSNSHIDTLGIIYERGFIGTYHDWCEAFSTYPRTYDLIHANGVFTMYQTRCDITYILLEMDRILRPEGTVIFRDVVESLLDCLTKYYKNSATEQSIGAVKMVSSVLSTFILPTTRALSITNQNARNRSRFLEGKQQKVEAFPSALLPRVKRCITFREIRGGLRCNCQLSSDIAPATSAAYGILLFCGGLSALDARTGSKGSLIGGLAGAVLMSTVKHSNVSHIFLLPVVCFLDFQAWIEEAPSGILSAIVMGNLPLPYTCAKIRSLNPLFALLRIRSLKFPCDAQICEMRAIFMVAYVAVISRPKIKAYFLMQASETTEIGYALAFGSVLLFAAVFGIRTAATRKIFPAGFLFCVSVGALTVLISPYLQD</sequence>
<dbReference type="EMBL" id="CM044706">
    <property type="protein sequence ID" value="KAI5656313.1"/>
    <property type="molecule type" value="Genomic_DNA"/>
</dbReference>
<proteinExistence type="predicted"/>
<keyword evidence="2" id="KW-1185">Reference proteome</keyword>
<evidence type="ECO:0000313" key="2">
    <source>
        <dbReference type="Proteomes" id="UP001060085"/>
    </source>
</evidence>